<name>A0A1H8T642_9FIRM</name>
<keyword evidence="10" id="KW-0670">Pyruvate</keyword>
<organism evidence="10 11">
    <name type="scientific">Propionispora vibrioides</name>
    <dbReference type="NCBI Taxonomy" id="112903"/>
    <lineage>
        <taxon>Bacteria</taxon>
        <taxon>Bacillati</taxon>
        <taxon>Bacillota</taxon>
        <taxon>Negativicutes</taxon>
        <taxon>Selenomonadales</taxon>
        <taxon>Sporomusaceae</taxon>
        <taxon>Propionispora</taxon>
    </lineage>
</organism>
<gene>
    <name evidence="10" type="ORF">SAMN04490178_10635</name>
</gene>
<evidence type="ECO:0000313" key="10">
    <source>
        <dbReference type="EMBL" id="SEO86295.1"/>
    </source>
</evidence>
<dbReference type="Pfam" id="PF04055">
    <property type="entry name" value="Radical_SAM"/>
    <property type="match status" value="1"/>
</dbReference>
<evidence type="ECO:0000256" key="6">
    <source>
        <dbReference type="ARBA" id="ARBA00023002"/>
    </source>
</evidence>
<dbReference type="GO" id="GO:0016491">
    <property type="term" value="F:oxidoreductase activity"/>
    <property type="evidence" value="ECO:0007669"/>
    <property type="project" value="UniProtKB-KW"/>
</dbReference>
<dbReference type="Proteomes" id="UP000198847">
    <property type="component" value="Unassembled WGS sequence"/>
</dbReference>
<evidence type="ECO:0000256" key="1">
    <source>
        <dbReference type="ARBA" id="ARBA00001966"/>
    </source>
</evidence>
<evidence type="ECO:0000256" key="2">
    <source>
        <dbReference type="ARBA" id="ARBA00009777"/>
    </source>
</evidence>
<evidence type="ECO:0000259" key="9">
    <source>
        <dbReference type="PROSITE" id="PS51918"/>
    </source>
</evidence>
<dbReference type="GO" id="GO:0051539">
    <property type="term" value="F:4 iron, 4 sulfur cluster binding"/>
    <property type="evidence" value="ECO:0007669"/>
    <property type="project" value="UniProtKB-KW"/>
</dbReference>
<keyword evidence="11" id="KW-1185">Reference proteome</keyword>
<dbReference type="PANTHER" id="PTHR30352">
    <property type="entry name" value="PYRUVATE FORMATE-LYASE-ACTIVATING ENZYME"/>
    <property type="match status" value="1"/>
</dbReference>
<evidence type="ECO:0000256" key="4">
    <source>
        <dbReference type="ARBA" id="ARBA00022691"/>
    </source>
</evidence>
<evidence type="ECO:0000256" key="5">
    <source>
        <dbReference type="ARBA" id="ARBA00022723"/>
    </source>
</evidence>
<proteinExistence type="inferred from homology"/>
<comment type="cofactor">
    <cofactor evidence="1">
        <name>[4Fe-4S] cluster</name>
        <dbReference type="ChEBI" id="CHEBI:49883"/>
    </cofactor>
</comment>
<evidence type="ECO:0000256" key="8">
    <source>
        <dbReference type="ARBA" id="ARBA00023014"/>
    </source>
</evidence>
<keyword evidence="5" id="KW-0479">Metal-binding</keyword>
<dbReference type="InterPro" id="IPR013785">
    <property type="entry name" value="Aldolase_TIM"/>
</dbReference>
<accession>A0A1H8T642</accession>
<evidence type="ECO:0000256" key="3">
    <source>
        <dbReference type="ARBA" id="ARBA00022485"/>
    </source>
</evidence>
<dbReference type="PROSITE" id="PS01087">
    <property type="entry name" value="RADICAL_ACTIVATING"/>
    <property type="match status" value="1"/>
</dbReference>
<keyword evidence="8" id="KW-0411">Iron-sulfur</keyword>
<dbReference type="SUPFAM" id="SSF102114">
    <property type="entry name" value="Radical SAM enzymes"/>
    <property type="match status" value="1"/>
</dbReference>
<keyword evidence="10" id="KW-0456">Lyase</keyword>
<dbReference type="STRING" id="112903.SAMN04490178_10635"/>
<sequence length="291" mass="33011">MEKGLVFGIQHFSIHDGPGIRSNVFLKGCPLRCLWCHNPEGLSCGIGLQYYERNCTHCGRCGHIYRDIKSTEKLSDDQKRDLARHCPYRALRLVGELMTAEEVVAEVVKDARYFKSSGGGMTISGGEPMLQAKFAIELAKLAKEQGIMTALETSGFSALENYIQIMPYIDTFLWDYKATSEETHKKLVGVSNELILANLHCLYERGAKIVLRCPLIPGVNDSEEHLRGIANMCKRYPNLAAIEVMPYHKMGVSKAKRIGYEQEEYYVPEKELKNYWKSKIEEYGGKLTRMN</sequence>
<keyword evidence="3" id="KW-0004">4Fe-4S</keyword>
<dbReference type="PIRSF" id="PIRSF000371">
    <property type="entry name" value="PFL_act_enz"/>
    <property type="match status" value="1"/>
</dbReference>
<dbReference type="SFLD" id="SFLDG01118">
    <property type="entry name" value="activating_enzymes__group_2"/>
    <property type="match status" value="1"/>
</dbReference>
<dbReference type="AlphaFoldDB" id="A0A1H8T642"/>
<dbReference type="SFLD" id="SFLDS00029">
    <property type="entry name" value="Radical_SAM"/>
    <property type="match status" value="1"/>
</dbReference>
<dbReference type="EMBL" id="FODY01000006">
    <property type="protein sequence ID" value="SEO86295.1"/>
    <property type="molecule type" value="Genomic_DNA"/>
</dbReference>
<evidence type="ECO:0000256" key="7">
    <source>
        <dbReference type="ARBA" id="ARBA00023004"/>
    </source>
</evidence>
<keyword evidence="4" id="KW-0949">S-adenosyl-L-methionine</keyword>
<evidence type="ECO:0000313" key="11">
    <source>
        <dbReference type="Proteomes" id="UP000198847"/>
    </source>
</evidence>
<keyword evidence="7" id="KW-0408">Iron</keyword>
<keyword evidence="6" id="KW-0560">Oxidoreductase</keyword>
<protein>
    <submittedName>
        <fullName evidence="10">Pyruvate formate lyase activating enzyme</fullName>
    </submittedName>
</protein>
<dbReference type="InterPro" id="IPR007197">
    <property type="entry name" value="rSAM"/>
</dbReference>
<dbReference type="Gene3D" id="3.20.20.70">
    <property type="entry name" value="Aldolase class I"/>
    <property type="match status" value="1"/>
</dbReference>
<dbReference type="PROSITE" id="PS51918">
    <property type="entry name" value="RADICAL_SAM"/>
    <property type="match status" value="1"/>
</dbReference>
<dbReference type="GO" id="GO:0016829">
    <property type="term" value="F:lyase activity"/>
    <property type="evidence" value="ECO:0007669"/>
    <property type="project" value="UniProtKB-KW"/>
</dbReference>
<dbReference type="NCBIfam" id="TIGR02494">
    <property type="entry name" value="PFLE_PFLC"/>
    <property type="match status" value="1"/>
</dbReference>
<feature type="domain" description="Radical SAM core" evidence="9">
    <location>
        <begin position="15"/>
        <end position="286"/>
    </location>
</feature>
<dbReference type="InterPro" id="IPR058240">
    <property type="entry name" value="rSAM_sf"/>
</dbReference>
<reference evidence="10 11" key="1">
    <citation type="submission" date="2016-10" db="EMBL/GenBank/DDBJ databases">
        <authorList>
            <person name="de Groot N.N."/>
        </authorList>
    </citation>
    <scope>NUCLEOTIDE SEQUENCE [LARGE SCALE GENOMIC DNA]</scope>
    <source>
        <strain evidence="10 11">DSM 13305</strain>
    </source>
</reference>
<dbReference type="GO" id="GO:0046872">
    <property type="term" value="F:metal ion binding"/>
    <property type="evidence" value="ECO:0007669"/>
    <property type="project" value="UniProtKB-KW"/>
</dbReference>
<dbReference type="InterPro" id="IPR001989">
    <property type="entry name" value="Radical_activat_CS"/>
</dbReference>
<dbReference type="SFLD" id="SFLDG01066">
    <property type="entry name" value="organic_radical-activating_enz"/>
    <property type="match status" value="1"/>
</dbReference>
<dbReference type="CDD" id="cd01335">
    <property type="entry name" value="Radical_SAM"/>
    <property type="match status" value="1"/>
</dbReference>
<dbReference type="PANTHER" id="PTHR30352:SF4">
    <property type="entry name" value="PYRUVATE FORMATE-LYASE 2-ACTIVATING ENZYME"/>
    <property type="match status" value="1"/>
</dbReference>
<dbReference type="InterPro" id="IPR012839">
    <property type="entry name" value="Organic_radical_activase"/>
</dbReference>
<dbReference type="InterPro" id="IPR034457">
    <property type="entry name" value="Organic_radical-activating"/>
</dbReference>
<dbReference type="InterPro" id="IPR040074">
    <property type="entry name" value="BssD/PflA/YjjW"/>
</dbReference>
<comment type="similarity">
    <text evidence="2">Belongs to the organic radical-activating enzymes family.</text>
</comment>
<dbReference type="RefSeq" id="WP_245732253.1">
    <property type="nucleotide sequence ID" value="NZ_FODY01000006.1"/>
</dbReference>